<dbReference type="EMBL" id="KE504128">
    <property type="protein sequence ID" value="EPT03961.1"/>
    <property type="molecule type" value="Genomic_DNA"/>
</dbReference>
<evidence type="ECO:0000313" key="2">
    <source>
        <dbReference type="EMBL" id="EPT03961.1"/>
    </source>
</evidence>
<accession>S8FRT9</accession>
<reference evidence="2 3" key="1">
    <citation type="journal article" date="2012" name="Science">
        <title>The Paleozoic origin of enzymatic lignin decomposition reconstructed from 31 fungal genomes.</title>
        <authorList>
            <person name="Floudas D."/>
            <person name="Binder M."/>
            <person name="Riley R."/>
            <person name="Barry K."/>
            <person name="Blanchette R.A."/>
            <person name="Henrissat B."/>
            <person name="Martinez A.T."/>
            <person name="Otillar R."/>
            <person name="Spatafora J.W."/>
            <person name="Yadav J.S."/>
            <person name="Aerts A."/>
            <person name="Benoit I."/>
            <person name="Boyd A."/>
            <person name="Carlson A."/>
            <person name="Copeland A."/>
            <person name="Coutinho P.M."/>
            <person name="de Vries R.P."/>
            <person name="Ferreira P."/>
            <person name="Findley K."/>
            <person name="Foster B."/>
            <person name="Gaskell J."/>
            <person name="Glotzer D."/>
            <person name="Gorecki P."/>
            <person name="Heitman J."/>
            <person name="Hesse C."/>
            <person name="Hori C."/>
            <person name="Igarashi K."/>
            <person name="Jurgens J.A."/>
            <person name="Kallen N."/>
            <person name="Kersten P."/>
            <person name="Kohler A."/>
            <person name="Kuees U."/>
            <person name="Kumar T.K.A."/>
            <person name="Kuo A."/>
            <person name="LaButti K."/>
            <person name="Larrondo L.F."/>
            <person name="Lindquist E."/>
            <person name="Ling A."/>
            <person name="Lombard V."/>
            <person name="Lucas S."/>
            <person name="Lundell T."/>
            <person name="Martin R."/>
            <person name="McLaughlin D.J."/>
            <person name="Morgenstern I."/>
            <person name="Morin E."/>
            <person name="Murat C."/>
            <person name="Nagy L.G."/>
            <person name="Nolan M."/>
            <person name="Ohm R.A."/>
            <person name="Patyshakuliyeva A."/>
            <person name="Rokas A."/>
            <person name="Ruiz-Duenas F.J."/>
            <person name="Sabat G."/>
            <person name="Salamov A."/>
            <person name="Samejima M."/>
            <person name="Schmutz J."/>
            <person name="Slot J.C."/>
            <person name="St John F."/>
            <person name="Stenlid J."/>
            <person name="Sun H."/>
            <person name="Sun S."/>
            <person name="Syed K."/>
            <person name="Tsang A."/>
            <person name="Wiebenga A."/>
            <person name="Young D."/>
            <person name="Pisabarro A."/>
            <person name="Eastwood D.C."/>
            <person name="Martin F."/>
            <person name="Cullen D."/>
            <person name="Grigoriev I.V."/>
            <person name="Hibbett D.S."/>
        </authorList>
    </citation>
    <scope>NUCLEOTIDE SEQUENCE</scope>
    <source>
        <strain evidence="3">FP-58527</strain>
    </source>
</reference>
<sequence>LNQNSWLPTKPGAHGYMQVGLGDRDRARCNEPEIRPVFIGAESQFRYFGTYELTRVEPLALEEWLTLPEKSQYEYSETTRDKEKTQRGRNVDDILQDYRAGTLRAPCVLLKCIGFDMDFYQDFIDAARTYSA</sequence>
<dbReference type="OrthoDB" id="2757553at2759"/>
<keyword evidence="3" id="KW-1185">Reference proteome</keyword>
<dbReference type="AlphaFoldDB" id="S8FRT9"/>
<gene>
    <name evidence="2" type="ORF">FOMPIDRAFT_29267</name>
</gene>
<feature type="non-terminal residue" evidence="2">
    <location>
        <position position="1"/>
    </location>
</feature>
<dbReference type="HOGENOM" id="CLU_1922053_0_0_1"/>
<protein>
    <recommendedName>
        <fullName evidence="1">DUF6697 domain-containing protein</fullName>
    </recommendedName>
</protein>
<feature type="non-terminal residue" evidence="2">
    <location>
        <position position="132"/>
    </location>
</feature>
<dbReference type="InterPro" id="IPR046520">
    <property type="entry name" value="DUF6697"/>
</dbReference>
<dbReference type="STRING" id="743788.S8FRT9"/>
<evidence type="ECO:0000313" key="3">
    <source>
        <dbReference type="Proteomes" id="UP000015241"/>
    </source>
</evidence>
<dbReference type="InParanoid" id="S8FRT9"/>
<dbReference type="eggNOG" id="ENOG502SU2J">
    <property type="taxonomic scope" value="Eukaryota"/>
</dbReference>
<evidence type="ECO:0000259" key="1">
    <source>
        <dbReference type="Pfam" id="PF20411"/>
    </source>
</evidence>
<proteinExistence type="predicted"/>
<dbReference type="Pfam" id="PF20411">
    <property type="entry name" value="DUF6697"/>
    <property type="match status" value="1"/>
</dbReference>
<dbReference type="Proteomes" id="UP000015241">
    <property type="component" value="Unassembled WGS sequence"/>
</dbReference>
<organism evidence="2 3">
    <name type="scientific">Fomitopsis schrenkii</name>
    <name type="common">Brown rot fungus</name>
    <dbReference type="NCBI Taxonomy" id="2126942"/>
    <lineage>
        <taxon>Eukaryota</taxon>
        <taxon>Fungi</taxon>
        <taxon>Dikarya</taxon>
        <taxon>Basidiomycota</taxon>
        <taxon>Agaricomycotina</taxon>
        <taxon>Agaricomycetes</taxon>
        <taxon>Polyporales</taxon>
        <taxon>Fomitopsis</taxon>
    </lineage>
</organism>
<feature type="domain" description="DUF6697" evidence="1">
    <location>
        <begin position="2"/>
        <end position="125"/>
    </location>
</feature>
<name>S8FRT9_FOMSC</name>